<dbReference type="GeneID" id="1445215"/>
<reference evidence="3 4" key="1">
    <citation type="journal article" date="1999" name="DNA Res.">
        <title>Complete genome sequence of an aerobic hyper-thermophilic crenarchaeon, Aeropyrum pernix K1.</title>
        <authorList>
            <person name="Kawarabayasi Y."/>
            <person name="Hino Y."/>
            <person name="Horikawa H."/>
            <person name="Yamazaki S."/>
            <person name="Haikawa Y."/>
            <person name="Jin-no K."/>
            <person name="Takahashi M."/>
            <person name="Sekine M."/>
            <person name="Baba S."/>
            <person name="Ankai A."/>
            <person name="Kosugi H."/>
            <person name="Hosoyama A."/>
            <person name="Fukui S."/>
            <person name="Nagai Y."/>
            <person name="Nishijima K."/>
            <person name="Nakazawa H."/>
            <person name="Takamiya M."/>
            <person name="Masuda S."/>
            <person name="Funahashi T."/>
            <person name="Tanaka T."/>
            <person name="Kudoh Y."/>
            <person name="Yamazaki J."/>
            <person name="Kushida N."/>
            <person name="Oguchi A."/>
            <person name="Aoki K."/>
            <person name="Kubota K."/>
            <person name="Nakamura Y."/>
            <person name="Nomura N."/>
            <person name="Sako Y."/>
            <person name="Kikuchi H."/>
        </authorList>
    </citation>
    <scope>NUCLEOTIDE SEQUENCE [LARGE SCALE GENOMIC DNA]</scope>
    <source>
        <strain evidence="4">ATCC 700893 / DSM 11879 / JCM 9820 / NBRC 100138 / K1</strain>
    </source>
</reference>
<feature type="transmembrane region" description="Helical" evidence="1">
    <location>
        <begin position="451"/>
        <end position="472"/>
    </location>
</feature>
<dbReference type="eggNOG" id="arCOG01906">
    <property type="taxonomic scope" value="Archaea"/>
</dbReference>
<feature type="transmembrane region" description="Helical" evidence="1">
    <location>
        <begin position="427"/>
        <end position="445"/>
    </location>
</feature>
<dbReference type="InterPro" id="IPR010656">
    <property type="entry name" value="DctM"/>
</dbReference>
<feature type="domain" description="TRAP C4-dicarboxylate transport system permease DctM subunit" evidence="2">
    <location>
        <begin position="151"/>
        <end position="428"/>
    </location>
</feature>
<feature type="transmembrane region" description="Helical" evidence="1">
    <location>
        <begin position="26"/>
        <end position="53"/>
    </location>
</feature>
<keyword evidence="1" id="KW-0472">Membrane</keyword>
<dbReference type="KEGG" id="ape:APE_2133"/>
<feature type="transmembrane region" description="Helical" evidence="1">
    <location>
        <begin position="139"/>
        <end position="155"/>
    </location>
</feature>
<dbReference type="STRING" id="272557.APE_2133"/>
<feature type="transmembrane region" description="Helical" evidence="1">
    <location>
        <begin position="493"/>
        <end position="511"/>
    </location>
</feature>
<dbReference type="NCBIfam" id="TIGR02123">
    <property type="entry name" value="TRAP_fused"/>
    <property type="match status" value="1"/>
</dbReference>
<keyword evidence="4" id="KW-1185">Reference proteome</keyword>
<keyword evidence="1" id="KW-0812">Transmembrane</keyword>
<proteinExistence type="predicted"/>
<name>Q9YA06_AERPE</name>
<feature type="transmembrane region" description="Helical" evidence="1">
    <location>
        <begin position="591"/>
        <end position="613"/>
    </location>
</feature>
<feature type="transmembrane region" description="Helical" evidence="1">
    <location>
        <begin position="208"/>
        <end position="231"/>
    </location>
</feature>
<feature type="transmembrane region" description="Helical" evidence="1">
    <location>
        <begin position="696"/>
        <end position="725"/>
    </location>
</feature>
<accession>Q9YA06</accession>
<evidence type="ECO:0000313" key="3">
    <source>
        <dbReference type="EMBL" id="BAA81144.1"/>
    </source>
</evidence>
<dbReference type="PATRIC" id="fig|272557.25.peg.1420"/>
<dbReference type="PANTHER" id="PTHR43849">
    <property type="entry name" value="BLL3936 PROTEIN"/>
    <property type="match status" value="1"/>
</dbReference>
<dbReference type="EnsemblBacteria" id="BAA81144">
    <property type="protein sequence ID" value="BAA81144"/>
    <property type="gene ID" value="APE_2133"/>
</dbReference>
<feature type="transmembrane region" description="Helical" evidence="1">
    <location>
        <begin position="106"/>
        <end position="127"/>
    </location>
</feature>
<dbReference type="Proteomes" id="UP000002518">
    <property type="component" value="Chromosome"/>
</dbReference>
<dbReference type="AlphaFoldDB" id="Q9YA06"/>
<feature type="transmembrane region" description="Helical" evidence="1">
    <location>
        <begin position="400"/>
        <end position="420"/>
    </location>
</feature>
<dbReference type="Pfam" id="PF06808">
    <property type="entry name" value="DctM"/>
    <property type="match status" value="2"/>
</dbReference>
<evidence type="ECO:0000313" key="4">
    <source>
        <dbReference type="Proteomes" id="UP000002518"/>
    </source>
</evidence>
<feature type="transmembrane region" description="Helical" evidence="1">
    <location>
        <begin position="633"/>
        <end position="655"/>
    </location>
</feature>
<feature type="transmembrane region" description="Helical" evidence="1">
    <location>
        <begin position="162"/>
        <end position="182"/>
    </location>
</feature>
<dbReference type="EMBL" id="BA000002">
    <property type="protein sequence ID" value="BAA81144.1"/>
    <property type="molecule type" value="Genomic_DNA"/>
</dbReference>
<dbReference type="InterPro" id="IPR011853">
    <property type="entry name" value="TRAP_DctM-Dct_fused"/>
</dbReference>
<evidence type="ECO:0000259" key="2">
    <source>
        <dbReference type="Pfam" id="PF06808"/>
    </source>
</evidence>
<feature type="transmembrane region" description="Helical" evidence="1">
    <location>
        <begin position="553"/>
        <end position="571"/>
    </location>
</feature>
<feature type="transmembrane region" description="Helical" evidence="1">
    <location>
        <begin position="335"/>
        <end position="353"/>
    </location>
</feature>
<dbReference type="RefSeq" id="WP_010866814.1">
    <property type="nucleotide sequence ID" value="NC_000854.2"/>
</dbReference>
<dbReference type="PIR" id="H72519">
    <property type="entry name" value="H72519"/>
</dbReference>
<gene>
    <name evidence="3" type="ordered locus">APE_2133</name>
</gene>
<feature type="domain" description="TRAP C4-dicarboxylate transport system permease DctM subunit" evidence="2">
    <location>
        <begin position="454"/>
        <end position="650"/>
    </location>
</feature>
<organism evidence="3 4">
    <name type="scientific">Aeropyrum pernix (strain ATCC 700893 / DSM 11879 / JCM 9820 / NBRC 100138 / K1)</name>
    <dbReference type="NCBI Taxonomy" id="272557"/>
    <lineage>
        <taxon>Archaea</taxon>
        <taxon>Thermoproteota</taxon>
        <taxon>Thermoprotei</taxon>
        <taxon>Desulfurococcales</taxon>
        <taxon>Desulfurococcaceae</taxon>
        <taxon>Aeropyrum</taxon>
    </lineage>
</organism>
<evidence type="ECO:0000256" key="1">
    <source>
        <dbReference type="SAM" id="Phobius"/>
    </source>
</evidence>
<keyword evidence="1" id="KW-1133">Transmembrane helix</keyword>
<dbReference type="PANTHER" id="PTHR43849:SF2">
    <property type="entry name" value="BLL3936 PROTEIN"/>
    <property type="match status" value="1"/>
</dbReference>
<feature type="transmembrane region" description="Helical" evidence="1">
    <location>
        <begin position="523"/>
        <end position="546"/>
    </location>
</feature>
<sequence length="731" mass="78980">MGSDRASEVIRRVIGERDLLGPAAKIVLAVAAFMAFLEVFYVMQFGLVLYRFLESMGLDLPSFYKYPDIFFQLYPAKAIVLSLVIAGAFIIYPISRARGPYDRVPLYDYVLAVIAGLSPFYVVYLYAKYKTVEFTIETLSWLDLAFVLAILVALAEATRRSLGILLPAIMAVFVAYGFIYAYTHPPFGVEGLQVFRRLVTAFISQNQGFLGVPLTVMVYYVFIFLFFSSFLDKLGVGKYITDLMTALFGRKPGGPAKVAVVSSAMMGTISGSSVANTLTTGTFTIPAMKRAGFPPEVAGAIEPVASTGGQLMPPIMGAAAFIMAEFVGIPYGMVVIAALLPAILYFYSIYVFVDKESKKRRLKGLPDSELPPLRPLLVRLYYLLPIPLILIGLLRLAPHHAVMAGILATVAVYVIDTILYGSRSARLSNIFILTLLILLTLVPLVSTPMGLAQSLFFAGGASIVVALVAGLLSGNLRDLAAATVKAVESSFRNSIPVFLAAATASVIQSMITFTNLHKTLGDMLLTLSMGILILLLIATAVFSIILGMGVPTTANYIITATILAGTLAGYLKENLGYAELEATLASHMFVLYYGILADITPPVALAAFVGAVLAGADFWRTAINATIYGFAKYILPFVFVYSPAILIVTVDTWGFEEILRLGYTIAVVLIIIHVASSGFLGWVFDKPLENRLLRAAMVLFSALSVTLNPLVVALALASYATALIYTRRSVA</sequence>
<protein>
    <recommendedName>
        <fullName evidence="2">TRAP C4-dicarboxylate transport system permease DctM subunit domain-containing protein</fullName>
    </recommendedName>
</protein>
<feature type="transmembrane region" description="Helical" evidence="1">
    <location>
        <begin position="376"/>
        <end position="394"/>
    </location>
</feature>
<feature type="transmembrane region" description="Helical" evidence="1">
    <location>
        <begin position="661"/>
        <end position="684"/>
    </location>
</feature>
<feature type="transmembrane region" description="Helical" evidence="1">
    <location>
        <begin position="73"/>
        <end position="94"/>
    </location>
</feature>